<dbReference type="PANTHER" id="PTHR10763:SF23">
    <property type="entry name" value="ORIGIN RECOGNITION COMPLEX SUBUNIT 1"/>
    <property type="match status" value="1"/>
</dbReference>
<dbReference type="InterPro" id="IPR003959">
    <property type="entry name" value="ATPase_AAA_core"/>
</dbReference>
<dbReference type="GO" id="GO:0006270">
    <property type="term" value="P:DNA replication initiation"/>
    <property type="evidence" value="ECO:0007669"/>
    <property type="project" value="TreeGrafter"/>
</dbReference>
<dbReference type="Gene3D" id="3.40.50.300">
    <property type="entry name" value="P-loop containing nucleotide triphosphate hydrolases"/>
    <property type="match status" value="1"/>
</dbReference>
<protein>
    <recommendedName>
        <fullName evidence="10">Origin recognition complex subunit 1</fullName>
    </recommendedName>
</protein>
<dbReference type="AlphaFoldDB" id="A0AA35J4S8"/>
<dbReference type="GO" id="GO:0003688">
    <property type="term" value="F:DNA replication origin binding"/>
    <property type="evidence" value="ECO:0007669"/>
    <property type="project" value="UniProtKB-ARBA"/>
</dbReference>
<evidence type="ECO:0000256" key="3">
    <source>
        <dbReference type="ARBA" id="ARBA00022705"/>
    </source>
</evidence>
<evidence type="ECO:0000313" key="13">
    <source>
        <dbReference type="EMBL" id="CAI4047937.1"/>
    </source>
</evidence>
<dbReference type="Pfam" id="PF01426">
    <property type="entry name" value="BAH"/>
    <property type="match status" value="1"/>
</dbReference>
<keyword evidence="8 10" id="KW-0238">DNA-binding</keyword>
<dbReference type="PROSITE" id="PS51038">
    <property type="entry name" value="BAH"/>
    <property type="match status" value="1"/>
</dbReference>
<feature type="domain" description="BAH" evidence="12">
    <location>
        <begin position="48"/>
        <end position="188"/>
    </location>
</feature>
<organism evidence="13 14">
    <name type="scientific">Saccharomyces uvarum</name>
    <name type="common">Yeast</name>
    <name type="synonym">Saccharomyces bayanus var. uvarum</name>
    <dbReference type="NCBI Taxonomy" id="230603"/>
    <lineage>
        <taxon>Eukaryota</taxon>
        <taxon>Fungi</taxon>
        <taxon>Dikarya</taxon>
        <taxon>Ascomycota</taxon>
        <taxon>Saccharomycotina</taxon>
        <taxon>Saccharomycetes</taxon>
        <taxon>Saccharomycetales</taxon>
        <taxon>Saccharomycetaceae</taxon>
        <taxon>Saccharomyces</taxon>
    </lineage>
</organism>
<keyword evidence="4" id="KW-0479">Metal-binding</keyword>
<dbReference type="GO" id="GO:0003682">
    <property type="term" value="F:chromatin binding"/>
    <property type="evidence" value="ECO:0007669"/>
    <property type="project" value="InterPro"/>
</dbReference>
<evidence type="ECO:0000256" key="10">
    <source>
        <dbReference type="RuleBase" id="RU365058"/>
    </source>
</evidence>
<dbReference type="Gene3D" id="1.10.8.60">
    <property type="match status" value="1"/>
</dbReference>
<dbReference type="EMBL" id="OX365924">
    <property type="protein sequence ID" value="CAI4047937.1"/>
    <property type="molecule type" value="Genomic_DNA"/>
</dbReference>
<dbReference type="InterPro" id="IPR027417">
    <property type="entry name" value="P-loop_NTPase"/>
</dbReference>
<name>A0AA35J4S8_SACUV</name>
<dbReference type="InterPro" id="IPR048867">
    <property type="entry name" value="WHD_ORC1"/>
</dbReference>
<dbReference type="PANTHER" id="PTHR10763">
    <property type="entry name" value="CELL DIVISION CONTROL PROTEIN 6-RELATED"/>
    <property type="match status" value="1"/>
</dbReference>
<evidence type="ECO:0000256" key="6">
    <source>
        <dbReference type="ARBA" id="ARBA00022840"/>
    </source>
</evidence>
<comment type="function">
    <text evidence="10">Component of the origin recognition complex (ORC) that binds origins of replication. DNA-binding is ATP-dependent, however specific DNA sequences that define origins of replication have not been identified so far. ORC is required to assemble the pre-replication complex necessary to initiate DNA replication.</text>
</comment>
<feature type="region of interest" description="Disordered" evidence="11">
    <location>
        <begin position="210"/>
        <end position="352"/>
    </location>
</feature>
<dbReference type="Pfam" id="PF21312">
    <property type="entry name" value="WHD_ORC1"/>
    <property type="match status" value="1"/>
</dbReference>
<feature type="compositionally biased region" description="Acidic residues" evidence="11">
    <location>
        <begin position="285"/>
        <end position="310"/>
    </location>
</feature>
<keyword evidence="5 10" id="KW-0547">Nucleotide-binding</keyword>
<proteinExistence type="inferred from homology"/>
<dbReference type="FunFam" id="1.10.8.60:FF:000205">
    <property type="entry name" value="Origin recognition complex subunit 1"/>
    <property type="match status" value="1"/>
</dbReference>
<dbReference type="CDD" id="cd04720">
    <property type="entry name" value="BAH_Orc1p_Yeast"/>
    <property type="match status" value="1"/>
</dbReference>
<dbReference type="GO" id="GO:0033314">
    <property type="term" value="P:mitotic DNA replication checkpoint signaling"/>
    <property type="evidence" value="ECO:0007669"/>
    <property type="project" value="TreeGrafter"/>
</dbReference>
<dbReference type="InterPro" id="IPR041083">
    <property type="entry name" value="AAA_lid_10"/>
</dbReference>
<dbReference type="Pfam" id="PF17872">
    <property type="entry name" value="AAA_lid_10"/>
    <property type="match status" value="1"/>
</dbReference>
<evidence type="ECO:0000256" key="1">
    <source>
        <dbReference type="ARBA" id="ARBA00004123"/>
    </source>
</evidence>
<comment type="subcellular location">
    <subcellularLocation>
        <location evidence="1 10">Nucleus</location>
    </subcellularLocation>
</comment>
<dbReference type="CDD" id="cd00009">
    <property type="entry name" value="AAA"/>
    <property type="match status" value="1"/>
</dbReference>
<dbReference type="InterPro" id="IPR050311">
    <property type="entry name" value="ORC1/CDC6"/>
</dbReference>
<dbReference type="SMART" id="SM00382">
    <property type="entry name" value="AAA"/>
    <property type="match status" value="1"/>
</dbReference>
<dbReference type="Pfam" id="PF00004">
    <property type="entry name" value="AAA"/>
    <property type="match status" value="1"/>
</dbReference>
<evidence type="ECO:0000256" key="9">
    <source>
        <dbReference type="ARBA" id="ARBA00023242"/>
    </source>
</evidence>
<dbReference type="SUPFAM" id="SSF82061">
    <property type="entry name" value="BAH domain"/>
    <property type="match status" value="1"/>
</dbReference>
<dbReference type="Gene3D" id="2.30.30.490">
    <property type="match status" value="1"/>
</dbReference>
<evidence type="ECO:0000256" key="2">
    <source>
        <dbReference type="ARBA" id="ARBA00008398"/>
    </source>
</evidence>
<evidence type="ECO:0000256" key="8">
    <source>
        <dbReference type="ARBA" id="ARBA00023125"/>
    </source>
</evidence>
<evidence type="ECO:0000259" key="12">
    <source>
        <dbReference type="PROSITE" id="PS51038"/>
    </source>
</evidence>
<feature type="compositionally biased region" description="Basic residues" evidence="11">
    <location>
        <begin position="223"/>
        <end position="232"/>
    </location>
</feature>
<dbReference type="GO" id="GO:0005664">
    <property type="term" value="C:nuclear origin of replication recognition complex"/>
    <property type="evidence" value="ECO:0007669"/>
    <property type="project" value="TreeGrafter"/>
</dbReference>
<dbReference type="InterPro" id="IPR003593">
    <property type="entry name" value="AAA+_ATPase"/>
</dbReference>
<evidence type="ECO:0000256" key="7">
    <source>
        <dbReference type="ARBA" id="ARBA00022842"/>
    </source>
</evidence>
<dbReference type="GO" id="GO:0005524">
    <property type="term" value="F:ATP binding"/>
    <property type="evidence" value="ECO:0007669"/>
    <property type="project" value="UniProtKB-KW"/>
</dbReference>
<evidence type="ECO:0000256" key="11">
    <source>
        <dbReference type="SAM" id="MobiDB-lite"/>
    </source>
</evidence>
<dbReference type="InterPro" id="IPR001025">
    <property type="entry name" value="BAH_dom"/>
</dbReference>
<dbReference type="SMART" id="SM00439">
    <property type="entry name" value="BAH"/>
    <property type="match status" value="1"/>
</dbReference>
<feature type="compositionally biased region" description="Polar residues" evidence="11">
    <location>
        <begin position="233"/>
        <end position="248"/>
    </location>
</feature>
<comment type="subunit">
    <text evidence="10">ORC is composed of six subunits.</text>
</comment>
<evidence type="ECO:0000256" key="5">
    <source>
        <dbReference type="ARBA" id="ARBA00022741"/>
    </source>
</evidence>
<reference evidence="13" key="1">
    <citation type="submission" date="2022-10" db="EMBL/GenBank/DDBJ databases">
        <authorList>
            <person name="Byrne P K."/>
        </authorList>
    </citation>
    <scope>NUCLEOTIDE SEQUENCE</scope>
    <source>
        <strain evidence="13">CBS7001</strain>
    </source>
</reference>
<evidence type="ECO:0000256" key="4">
    <source>
        <dbReference type="ARBA" id="ARBA00022723"/>
    </source>
</evidence>
<keyword evidence="7" id="KW-0460">Magnesium</keyword>
<dbReference type="GO" id="GO:0016887">
    <property type="term" value="F:ATP hydrolysis activity"/>
    <property type="evidence" value="ECO:0007669"/>
    <property type="project" value="InterPro"/>
</dbReference>
<comment type="similarity">
    <text evidence="2 10">Belongs to the ORC1 family.</text>
</comment>
<dbReference type="Proteomes" id="UP001162090">
    <property type="component" value="Chromosome 13"/>
</dbReference>
<dbReference type="FunFam" id="3.40.50.300:FF:000199">
    <property type="entry name" value="Origin recognition complex subunit 1"/>
    <property type="match status" value="1"/>
</dbReference>
<keyword evidence="3 10" id="KW-0235">DNA replication</keyword>
<sequence length="923" mass="105494">MAKTLKDLQGWEIITTDEQGNIIDGGQKRSRRRGARTENFLKRNSDGTKIGRGDSVVMHNEAAGTYSVYMIQELRLNTLNNVVELWALTYLRWFEVNPLAHYRQFNPVVNILNRPLSYYNKKFSESANKNELYLTAELAELQLSNFIRVAHIVDETKWDELKDGIDKERDFMVRYICEPTGDKFVNIDIEDIKGYVYKLEPKEAQEYLKDLTLPSKGRETKRGSPRRKKSKTTRAAQNSDAQTGGANTNDKEDSNNDNEPSDYQSSSDKEEDVQINEDMSSYEASADELEEEEEEEEEGEEEEEEEEEEENTRRKSQRKSKVKLSDDDADVLVQQAPKKRGRKPKDPNKPRQMLLISSCRANNTPVIRKFTKKNVARAKKKYTPFSKRFKSIAAIPDLTTLPEFYERSSELTASSFENQLKTTQKHQIVETIFSKVKKQLNSSYVKEKILESTNFQDYLPARENEFASIYLSAYSAIESNSATTIYVAGTPGVGKTLTVREVVKELISSSAQQELPDFLYVEINGLKMVKPTDCYETLWNKVSGERLTWAASMESLEFYFKRVPKDKKKTIVVLLDELDAMVTKSQDIMYNFFNWTTYENAKLIVIAVANTMDLPERQLGNKVTSRIGFTRIMFTGYTHEELKNIIDLRLKGLNDSFFYVDVKTGNAILIDSAGNDATVGQTLPANVKKIRLRMSPDAIEIASRKVASVSGDARRALKVCKRAAEIAEKHYMAKHGYGYDGKMVVEDEAYGQMYDGEDEDLIANENANKDDDDEDDDEVQTVHITHVMKALNETLNSHAITFMTRLSFTAKLFIYALLNLMKKNGSQEQELGDIVDEIKLLIEVNGNNKFVLEITKTLFQQGSDNISEQLRIISWDFILNQLLDAGILFKQTMQNDRICCVKLNISVEEAKRAMKEDETLRSL</sequence>
<gene>
    <name evidence="13" type="primary">SUVC13G0730</name>
    <name evidence="13" type="ORF">SUVC_13G0730</name>
</gene>
<dbReference type="SUPFAM" id="SSF52540">
    <property type="entry name" value="P-loop containing nucleoside triphosphate hydrolases"/>
    <property type="match status" value="1"/>
</dbReference>
<dbReference type="GO" id="GO:0046872">
    <property type="term" value="F:metal ion binding"/>
    <property type="evidence" value="ECO:0007669"/>
    <property type="project" value="UniProtKB-KW"/>
</dbReference>
<accession>A0AA35J4S8</accession>
<keyword evidence="9 10" id="KW-0539">Nucleus</keyword>
<keyword evidence="6 10" id="KW-0067">ATP-binding</keyword>
<evidence type="ECO:0000313" key="14">
    <source>
        <dbReference type="Proteomes" id="UP001162090"/>
    </source>
</evidence>
<dbReference type="InterPro" id="IPR043151">
    <property type="entry name" value="BAH_sf"/>
</dbReference>